<dbReference type="InterPro" id="IPR001841">
    <property type="entry name" value="Znf_RING"/>
</dbReference>
<feature type="compositionally biased region" description="Polar residues" evidence="11">
    <location>
        <begin position="56"/>
        <end position="68"/>
    </location>
</feature>
<comment type="pathway">
    <text evidence="2">Protein modification; protein ubiquitination.</text>
</comment>
<feature type="domain" description="RING-type" evidence="12">
    <location>
        <begin position="4"/>
        <end position="46"/>
    </location>
</feature>
<evidence type="ECO:0000313" key="14">
    <source>
        <dbReference type="Proteomes" id="UP000267251"/>
    </source>
</evidence>
<reference evidence="14" key="1">
    <citation type="journal article" date="2018" name="Nat. Microbiol.">
        <title>Leveraging single-cell genomics to expand the fungal tree of life.</title>
        <authorList>
            <person name="Ahrendt S.R."/>
            <person name="Quandt C.A."/>
            <person name="Ciobanu D."/>
            <person name="Clum A."/>
            <person name="Salamov A."/>
            <person name="Andreopoulos B."/>
            <person name="Cheng J.F."/>
            <person name="Woyke T."/>
            <person name="Pelin A."/>
            <person name="Henrissat B."/>
            <person name="Reynolds N.K."/>
            <person name="Benny G.L."/>
            <person name="Smith M.E."/>
            <person name="James T.Y."/>
            <person name="Grigoriev I.V."/>
        </authorList>
    </citation>
    <scope>NUCLEOTIDE SEQUENCE [LARGE SCALE GENOMIC DNA]</scope>
</reference>
<dbReference type="PANTHER" id="PTHR46913">
    <property type="entry name" value="RING-H2 FINGER PROTEIN ATL16"/>
    <property type="match status" value="1"/>
</dbReference>
<evidence type="ECO:0000256" key="8">
    <source>
        <dbReference type="ARBA" id="ARBA00022989"/>
    </source>
</evidence>
<proteinExistence type="predicted"/>
<feature type="region of interest" description="Disordered" evidence="11">
    <location>
        <begin position="56"/>
        <end position="90"/>
    </location>
</feature>
<feature type="compositionally biased region" description="Polar residues" evidence="11">
    <location>
        <begin position="102"/>
        <end position="128"/>
    </location>
</feature>
<evidence type="ECO:0000256" key="4">
    <source>
        <dbReference type="ARBA" id="ARBA00022692"/>
    </source>
</evidence>
<feature type="compositionally biased region" description="Polar residues" evidence="11">
    <location>
        <begin position="192"/>
        <end position="201"/>
    </location>
</feature>
<evidence type="ECO:0000259" key="12">
    <source>
        <dbReference type="PROSITE" id="PS50089"/>
    </source>
</evidence>
<feature type="compositionally biased region" description="Low complexity" evidence="11">
    <location>
        <begin position="145"/>
        <end position="171"/>
    </location>
</feature>
<dbReference type="GO" id="GO:0008270">
    <property type="term" value="F:zinc ion binding"/>
    <property type="evidence" value="ECO:0007669"/>
    <property type="project" value="UniProtKB-KW"/>
</dbReference>
<keyword evidence="8" id="KW-1133">Transmembrane helix</keyword>
<keyword evidence="14" id="KW-1185">Reference proteome</keyword>
<keyword evidence="3" id="KW-0808">Transferase</keyword>
<dbReference type="EMBL" id="KZ988188">
    <property type="protein sequence ID" value="RKP12838.1"/>
    <property type="molecule type" value="Genomic_DNA"/>
</dbReference>
<evidence type="ECO:0000256" key="11">
    <source>
        <dbReference type="SAM" id="MobiDB-lite"/>
    </source>
</evidence>
<evidence type="ECO:0000313" key="13">
    <source>
        <dbReference type="EMBL" id="RKP12838.1"/>
    </source>
</evidence>
<protein>
    <recommendedName>
        <fullName evidence="12">RING-type domain-containing protein</fullName>
    </recommendedName>
</protein>
<evidence type="ECO:0000256" key="5">
    <source>
        <dbReference type="ARBA" id="ARBA00022723"/>
    </source>
</evidence>
<dbReference type="InterPro" id="IPR013083">
    <property type="entry name" value="Znf_RING/FYVE/PHD"/>
</dbReference>
<dbReference type="Pfam" id="PF13639">
    <property type="entry name" value="zf-RING_2"/>
    <property type="match status" value="1"/>
</dbReference>
<evidence type="ECO:0000256" key="3">
    <source>
        <dbReference type="ARBA" id="ARBA00022679"/>
    </source>
</evidence>
<evidence type="ECO:0000256" key="1">
    <source>
        <dbReference type="ARBA" id="ARBA00004167"/>
    </source>
</evidence>
<feature type="region of interest" description="Disordered" evidence="11">
    <location>
        <begin position="102"/>
        <end position="201"/>
    </location>
</feature>
<evidence type="ECO:0000256" key="9">
    <source>
        <dbReference type="ARBA" id="ARBA00023136"/>
    </source>
</evidence>
<dbReference type="OrthoDB" id="8062037at2759"/>
<dbReference type="Gene3D" id="3.30.40.10">
    <property type="entry name" value="Zinc/RING finger domain, C3HC4 (zinc finger)"/>
    <property type="match status" value="1"/>
</dbReference>
<dbReference type="InterPro" id="IPR044600">
    <property type="entry name" value="ATL1/ATL16-like"/>
</dbReference>
<keyword evidence="7" id="KW-0862">Zinc</keyword>
<evidence type="ECO:0000256" key="7">
    <source>
        <dbReference type="ARBA" id="ARBA00022833"/>
    </source>
</evidence>
<accession>A0A4P9Y1W6</accession>
<keyword evidence="6 10" id="KW-0863">Zinc-finger</keyword>
<dbReference type="PANTHER" id="PTHR46913:SF1">
    <property type="entry name" value="RING-H2 FINGER PROTEIN ATL16"/>
    <property type="match status" value="1"/>
</dbReference>
<keyword evidence="5" id="KW-0479">Metal-binding</keyword>
<evidence type="ECO:0000256" key="10">
    <source>
        <dbReference type="PROSITE-ProRule" id="PRU00175"/>
    </source>
</evidence>
<dbReference type="Proteomes" id="UP000267251">
    <property type="component" value="Unassembled WGS sequence"/>
</dbReference>
<evidence type="ECO:0000256" key="2">
    <source>
        <dbReference type="ARBA" id="ARBA00004906"/>
    </source>
</evidence>
<keyword evidence="9" id="KW-0472">Membrane</keyword>
<dbReference type="GO" id="GO:0016567">
    <property type="term" value="P:protein ubiquitination"/>
    <property type="evidence" value="ECO:0007669"/>
    <property type="project" value="InterPro"/>
</dbReference>
<gene>
    <name evidence="13" type="ORF">BJ684DRAFT_10931</name>
</gene>
<sequence length="201" mass="22508">MQVCSICLDDFQVEEELRLLPCGHRFHSMCIDPWLLQKSSCCPLCKRDFSRDMNNPSSLTEAPVTQPQTPLPGHNDASTEDERVVSRRSNWPIRSVHSRYQNRLGSANSRTITRTQSIGPARTMQRSSPVRRPVQWLRQLIPTRGSSVESGSEESSTPSPSAPQSTAGSSSFPEAREDHPDQWESIDLRSLPVSQAPSLRP</sequence>
<dbReference type="PROSITE" id="PS50089">
    <property type="entry name" value="ZF_RING_2"/>
    <property type="match status" value="1"/>
</dbReference>
<dbReference type="SMART" id="SM00184">
    <property type="entry name" value="RING"/>
    <property type="match status" value="1"/>
</dbReference>
<evidence type="ECO:0000256" key="6">
    <source>
        <dbReference type="ARBA" id="ARBA00022771"/>
    </source>
</evidence>
<dbReference type="GO" id="GO:0016020">
    <property type="term" value="C:membrane"/>
    <property type="evidence" value="ECO:0007669"/>
    <property type="project" value="UniProtKB-SubCell"/>
</dbReference>
<name>A0A4P9Y1W6_9FUNG</name>
<keyword evidence="4" id="KW-0812">Transmembrane</keyword>
<organism evidence="13 14">
    <name type="scientific">Piptocephalis cylindrospora</name>
    <dbReference type="NCBI Taxonomy" id="1907219"/>
    <lineage>
        <taxon>Eukaryota</taxon>
        <taxon>Fungi</taxon>
        <taxon>Fungi incertae sedis</taxon>
        <taxon>Zoopagomycota</taxon>
        <taxon>Zoopagomycotina</taxon>
        <taxon>Zoopagomycetes</taxon>
        <taxon>Zoopagales</taxon>
        <taxon>Piptocephalidaceae</taxon>
        <taxon>Piptocephalis</taxon>
    </lineage>
</organism>
<dbReference type="AlphaFoldDB" id="A0A4P9Y1W6"/>
<comment type="subcellular location">
    <subcellularLocation>
        <location evidence="1">Membrane</location>
        <topology evidence="1">Single-pass membrane protein</topology>
    </subcellularLocation>
</comment>
<dbReference type="SUPFAM" id="SSF57850">
    <property type="entry name" value="RING/U-box"/>
    <property type="match status" value="1"/>
</dbReference>
<dbReference type="GO" id="GO:0016740">
    <property type="term" value="F:transferase activity"/>
    <property type="evidence" value="ECO:0007669"/>
    <property type="project" value="UniProtKB-KW"/>
</dbReference>
<dbReference type="CDD" id="cd16454">
    <property type="entry name" value="RING-H2_PA-TM-RING"/>
    <property type="match status" value="1"/>
</dbReference>